<name>A0A3G9JCE1_9FIRM</name>
<reference evidence="1 2" key="1">
    <citation type="submission" date="2018-11" db="EMBL/GenBank/DDBJ databases">
        <title>Novel Erysipelotrichaceae bacterium isolated from small intestine of a swine.</title>
        <authorList>
            <person name="Kim J.S."/>
            <person name="Choe H."/>
            <person name="Lee Y.R."/>
            <person name="Kim K.M."/>
            <person name="Park D.S."/>
        </authorList>
    </citation>
    <scope>NUCLEOTIDE SEQUENCE [LARGE SCALE GENOMIC DNA]</scope>
    <source>
        <strain evidence="1 2">SG0102</strain>
    </source>
</reference>
<proteinExistence type="predicted"/>
<sequence>MEIVKYEMRDLREIYDALHVSEILYLAVNDEKYPIIFSMLFGCEMVDDTIVLYFYDDKKNDKTEIISKHPDVSIRTEVVYEYYEYPETAMSCSYESVTGTGTCVLCNEEFHHAMDLILTHYGFEGSLVNDDLAEKKNIFKITLNHVTGKRHVKTPQF</sequence>
<organism evidence="1 2">
    <name type="scientific">Intestinibaculum porci</name>
    <dbReference type="NCBI Taxonomy" id="2487118"/>
    <lineage>
        <taxon>Bacteria</taxon>
        <taxon>Bacillati</taxon>
        <taxon>Bacillota</taxon>
        <taxon>Erysipelotrichia</taxon>
        <taxon>Erysipelotrichales</taxon>
        <taxon>Erysipelotrichaceae</taxon>
        <taxon>Intestinibaculum</taxon>
    </lineage>
</organism>
<dbReference type="PANTHER" id="PTHR34071:SF2">
    <property type="entry name" value="FLAVIN-NUCLEOTIDE-BINDING PROTEIN"/>
    <property type="match status" value="1"/>
</dbReference>
<dbReference type="InterPro" id="IPR012349">
    <property type="entry name" value="Split_barrel_FMN-bd"/>
</dbReference>
<protein>
    <recommendedName>
        <fullName evidence="3">Pyridoxamine 5'-phosphate oxidase putative domain-containing protein</fullName>
    </recommendedName>
</protein>
<dbReference type="KEGG" id="ebm:SG0102_09990"/>
<evidence type="ECO:0000313" key="1">
    <source>
        <dbReference type="EMBL" id="BBH26065.1"/>
    </source>
</evidence>
<evidence type="ECO:0008006" key="3">
    <source>
        <dbReference type="Google" id="ProtNLM"/>
    </source>
</evidence>
<dbReference type="EMBL" id="AP019309">
    <property type="protein sequence ID" value="BBH26065.1"/>
    <property type="molecule type" value="Genomic_DNA"/>
</dbReference>
<accession>A0A3G9JCE1</accession>
<dbReference type="PANTHER" id="PTHR34071">
    <property type="entry name" value="5-NITROIMIDAZOLE ANTIBIOTICS RESISTANCE PROTEIN, NIMA-FAMILY-RELATED PROTEIN-RELATED"/>
    <property type="match status" value="1"/>
</dbReference>
<dbReference type="InterPro" id="IPR024747">
    <property type="entry name" value="Pyridox_Oxase-rel"/>
</dbReference>
<dbReference type="RefSeq" id="WP_125118972.1">
    <property type="nucleotide sequence ID" value="NZ_AP019309.1"/>
</dbReference>
<dbReference type="SUPFAM" id="SSF50475">
    <property type="entry name" value="FMN-binding split barrel"/>
    <property type="match status" value="1"/>
</dbReference>
<dbReference type="Gene3D" id="2.30.110.10">
    <property type="entry name" value="Electron Transport, Fmn-binding Protein, Chain A"/>
    <property type="match status" value="1"/>
</dbReference>
<dbReference type="AlphaFoldDB" id="A0A3G9JCE1"/>
<gene>
    <name evidence="1" type="ORF">SG0102_09990</name>
</gene>
<keyword evidence="2" id="KW-1185">Reference proteome</keyword>
<dbReference type="InParanoid" id="A0A3G9JCE1"/>
<dbReference type="Proteomes" id="UP000268059">
    <property type="component" value="Chromosome"/>
</dbReference>
<evidence type="ECO:0000313" key="2">
    <source>
        <dbReference type="Proteomes" id="UP000268059"/>
    </source>
</evidence>
<dbReference type="OrthoDB" id="9794935at2"/>
<dbReference type="Pfam" id="PF12900">
    <property type="entry name" value="Pyridox_ox_2"/>
    <property type="match status" value="1"/>
</dbReference>